<protein>
    <recommendedName>
        <fullName evidence="6">Fungal lipase-type domain-containing protein</fullName>
    </recommendedName>
</protein>
<keyword evidence="1" id="KW-1015">Disulfide bond</keyword>
<organism evidence="7 8">
    <name type="scientific">Vanrija albida</name>
    <dbReference type="NCBI Taxonomy" id="181172"/>
    <lineage>
        <taxon>Eukaryota</taxon>
        <taxon>Fungi</taxon>
        <taxon>Dikarya</taxon>
        <taxon>Basidiomycota</taxon>
        <taxon>Agaricomycotina</taxon>
        <taxon>Tremellomycetes</taxon>
        <taxon>Trichosporonales</taxon>
        <taxon>Trichosporonaceae</taxon>
        <taxon>Vanrija</taxon>
    </lineage>
</organism>
<feature type="domain" description="Fungal lipase-type" evidence="6">
    <location>
        <begin position="173"/>
        <end position="313"/>
    </location>
</feature>
<dbReference type="SUPFAM" id="SSF53474">
    <property type="entry name" value="alpha/beta-Hydrolases"/>
    <property type="match status" value="1"/>
</dbReference>
<evidence type="ECO:0000259" key="6">
    <source>
        <dbReference type="Pfam" id="PF01764"/>
    </source>
</evidence>
<comment type="catalytic activity">
    <reaction evidence="4">
        <text>a monoacylglycerol + H2O = glycerol + a fatty acid + H(+)</text>
        <dbReference type="Rhea" id="RHEA:15245"/>
        <dbReference type="ChEBI" id="CHEBI:15377"/>
        <dbReference type="ChEBI" id="CHEBI:15378"/>
        <dbReference type="ChEBI" id="CHEBI:17408"/>
        <dbReference type="ChEBI" id="CHEBI:17754"/>
        <dbReference type="ChEBI" id="CHEBI:28868"/>
    </reaction>
</comment>
<comment type="similarity">
    <text evidence="2">Belongs to the AB hydrolase superfamily. Lipase family. Class 3 subfamily.</text>
</comment>
<evidence type="ECO:0000256" key="5">
    <source>
        <dbReference type="SAM" id="SignalP"/>
    </source>
</evidence>
<dbReference type="CDD" id="cd00519">
    <property type="entry name" value="Lipase_3"/>
    <property type="match status" value="1"/>
</dbReference>
<evidence type="ECO:0000256" key="1">
    <source>
        <dbReference type="ARBA" id="ARBA00023157"/>
    </source>
</evidence>
<dbReference type="Proteomes" id="UP001565368">
    <property type="component" value="Unassembled WGS sequence"/>
</dbReference>
<dbReference type="Pfam" id="PF01764">
    <property type="entry name" value="Lipase_3"/>
    <property type="match status" value="1"/>
</dbReference>
<comment type="catalytic activity">
    <reaction evidence="3">
        <text>a diacylglycerol + H2O = a monoacylglycerol + a fatty acid + H(+)</text>
        <dbReference type="Rhea" id="RHEA:32731"/>
        <dbReference type="ChEBI" id="CHEBI:15377"/>
        <dbReference type="ChEBI" id="CHEBI:15378"/>
        <dbReference type="ChEBI" id="CHEBI:17408"/>
        <dbReference type="ChEBI" id="CHEBI:18035"/>
        <dbReference type="ChEBI" id="CHEBI:28868"/>
    </reaction>
</comment>
<gene>
    <name evidence="7" type="ORF">Q8F55_003591</name>
</gene>
<dbReference type="GeneID" id="95984634"/>
<feature type="chain" id="PRO_5046813118" description="Fungal lipase-type domain-containing protein" evidence="5">
    <location>
        <begin position="16"/>
        <end position="391"/>
    </location>
</feature>
<proteinExistence type="inferred from homology"/>
<accession>A0ABR3Q4D2</accession>
<keyword evidence="8" id="KW-1185">Reference proteome</keyword>
<dbReference type="RefSeq" id="XP_069209542.1">
    <property type="nucleotide sequence ID" value="XM_069352124.1"/>
</dbReference>
<feature type="signal peptide" evidence="5">
    <location>
        <begin position="1"/>
        <end position="15"/>
    </location>
</feature>
<dbReference type="Gene3D" id="3.40.50.1820">
    <property type="entry name" value="alpha/beta hydrolase"/>
    <property type="match status" value="1"/>
</dbReference>
<dbReference type="InterPro" id="IPR051218">
    <property type="entry name" value="Sec_MonoDiacylglyc_Lipase"/>
</dbReference>
<dbReference type="InterPro" id="IPR029058">
    <property type="entry name" value="AB_hydrolase_fold"/>
</dbReference>
<evidence type="ECO:0000313" key="8">
    <source>
        <dbReference type="Proteomes" id="UP001565368"/>
    </source>
</evidence>
<comment type="caution">
    <text evidence="7">The sequence shown here is derived from an EMBL/GenBank/DDBJ whole genome shotgun (WGS) entry which is preliminary data.</text>
</comment>
<evidence type="ECO:0000256" key="2">
    <source>
        <dbReference type="ARBA" id="ARBA00043996"/>
    </source>
</evidence>
<dbReference type="PANTHER" id="PTHR45856:SF24">
    <property type="entry name" value="FUNGAL LIPASE-LIKE DOMAIN-CONTAINING PROTEIN"/>
    <property type="match status" value="1"/>
</dbReference>
<dbReference type="PANTHER" id="PTHR45856">
    <property type="entry name" value="ALPHA/BETA-HYDROLASES SUPERFAMILY PROTEIN"/>
    <property type="match status" value="1"/>
</dbReference>
<keyword evidence="5" id="KW-0732">Signal</keyword>
<dbReference type="InterPro" id="IPR002921">
    <property type="entry name" value="Fungal_lipase-type"/>
</dbReference>
<sequence>MWYQALSLLPYLVVGYLLFRGPSVPPLDVKRGVSAAAGVLTLLRRTPHDLGAADVLGNGTYTRNNSNSLADLAAVLPDSRASPAQSLTTAPLPVPERARPSRRHLTRAEAHDLIHEPAQYAALVYCGPSETAKWLCGHHCDNLGNITVHATGGNHAAVPWWIVVNNGTHTIVAAAGTNPHSLASVTDDLDIRHSVPTEDEFPGAPAAGVTLHRGFYRTFRRLAAGVRAGVESSIGNESAPQILVAGHSLGGALGHLIAVHLQHTFPQAVVHARLFASPRVGNAHWADYVDATLPHRSLHVVNYNDMVPHLPLREWGFRHPAGELWISRPNGDGEDYIVCEGQEDDQCLASVEARPGGMGGFRQYLGLAVHLGGYAGVLVGRQSLCARGVAG</sequence>
<evidence type="ECO:0000256" key="3">
    <source>
        <dbReference type="ARBA" id="ARBA00047591"/>
    </source>
</evidence>
<name>A0ABR3Q4D2_9TREE</name>
<evidence type="ECO:0000256" key="4">
    <source>
        <dbReference type="ARBA" id="ARBA00048461"/>
    </source>
</evidence>
<reference evidence="7 8" key="1">
    <citation type="submission" date="2023-08" db="EMBL/GenBank/DDBJ databases">
        <title>Annotated Genome Sequence of Vanrija albida AlHP1.</title>
        <authorList>
            <person name="Herzog R."/>
        </authorList>
    </citation>
    <scope>NUCLEOTIDE SEQUENCE [LARGE SCALE GENOMIC DNA]</scope>
    <source>
        <strain evidence="7 8">AlHP1</strain>
    </source>
</reference>
<dbReference type="EMBL" id="JBBXJM010000003">
    <property type="protein sequence ID" value="KAL1409598.1"/>
    <property type="molecule type" value="Genomic_DNA"/>
</dbReference>
<evidence type="ECO:0000313" key="7">
    <source>
        <dbReference type="EMBL" id="KAL1409598.1"/>
    </source>
</evidence>